<gene>
    <name evidence="3" type="ORF">DYU11_11660</name>
</gene>
<dbReference type="SMART" id="SM00487">
    <property type="entry name" value="DEXDc"/>
    <property type="match status" value="1"/>
</dbReference>
<dbReference type="GO" id="GO:0005524">
    <property type="term" value="F:ATP binding"/>
    <property type="evidence" value="ECO:0007669"/>
    <property type="project" value="InterPro"/>
</dbReference>
<dbReference type="SMART" id="SM00490">
    <property type="entry name" value="HELICc"/>
    <property type="match status" value="1"/>
</dbReference>
<proteinExistence type="predicted"/>
<dbReference type="OrthoDB" id="9759819at2"/>
<dbReference type="Proteomes" id="UP000283523">
    <property type="component" value="Unassembled WGS sequence"/>
</dbReference>
<comment type="caution">
    <text evidence="3">The sequence shown here is derived from an EMBL/GenBank/DDBJ whole genome shotgun (WGS) entry which is preliminary data.</text>
</comment>
<dbReference type="EMBL" id="QXED01000003">
    <property type="protein sequence ID" value="RIV23631.1"/>
    <property type="molecule type" value="Genomic_DNA"/>
</dbReference>
<dbReference type="PANTHER" id="PTHR47396:SF1">
    <property type="entry name" value="ATP-DEPENDENT HELICASE IRC3-RELATED"/>
    <property type="match status" value="1"/>
</dbReference>
<evidence type="ECO:0008006" key="5">
    <source>
        <dbReference type="Google" id="ProtNLM"/>
    </source>
</evidence>
<dbReference type="PANTHER" id="PTHR47396">
    <property type="entry name" value="TYPE I RESTRICTION ENZYME ECOKI R PROTEIN"/>
    <property type="match status" value="1"/>
</dbReference>
<dbReference type="InterPro" id="IPR050742">
    <property type="entry name" value="Helicase_Restrict-Modif_Enz"/>
</dbReference>
<dbReference type="PROSITE" id="PS51192">
    <property type="entry name" value="HELICASE_ATP_BIND_1"/>
    <property type="match status" value="1"/>
</dbReference>
<evidence type="ECO:0000313" key="3">
    <source>
        <dbReference type="EMBL" id="RIV23631.1"/>
    </source>
</evidence>
<dbReference type="InterPro" id="IPR006935">
    <property type="entry name" value="Helicase/UvrB_N"/>
</dbReference>
<reference evidence="3 4" key="1">
    <citation type="submission" date="2018-08" db="EMBL/GenBank/DDBJ databases">
        <title>Fibrisoma montanum sp. nov., isolated from Danxia mountain soil.</title>
        <authorList>
            <person name="Huang Y."/>
        </authorList>
    </citation>
    <scope>NUCLEOTIDE SEQUENCE [LARGE SCALE GENOMIC DNA]</scope>
    <source>
        <strain evidence="3 4">HYT19</strain>
    </source>
</reference>
<dbReference type="InterPro" id="IPR014001">
    <property type="entry name" value="Helicase_ATP-bd"/>
</dbReference>
<dbReference type="GO" id="GO:0005829">
    <property type="term" value="C:cytosol"/>
    <property type="evidence" value="ECO:0007669"/>
    <property type="project" value="TreeGrafter"/>
</dbReference>
<feature type="domain" description="Helicase C-terminal" evidence="2">
    <location>
        <begin position="227"/>
        <end position="383"/>
    </location>
</feature>
<dbReference type="Pfam" id="PF00271">
    <property type="entry name" value="Helicase_C"/>
    <property type="match status" value="1"/>
</dbReference>
<keyword evidence="4" id="KW-1185">Reference proteome</keyword>
<evidence type="ECO:0000259" key="2">
    <source>
        <dbReference type="PROSITE" id="PS51194"/>
    </source>
</evidence>
<evidence type="ECO:0000259" key="1">
    <source>
        <dbReference type="PROSITE" id="PS51192"/>
    </source>
</evidence>
<dbReference type="PROSITE" id="PS51194">
    <property type="entry name" value="HELICASE_CTER"/>
    <property type="match status" value="1"/>
</dbReference>
<dbReference type="GO" id="GO:0003677">
    <property type="term" value="F:DNA binding"/>
    <property type="evidence" value="ECO:0007669"/>
    <property type="project" value="InterPro"/>
</dbReference>
<feature type="domain" description="Helicase ATP-binding" evidence="1">
    <location>
        <begin position="17"/>
        <end position="172"/>
    </location>
</feature>
<evidence type="ECO:0000313" key="4">
    <source>
        <dbReference type="Proteomes" id="UP000283523"/>
    </source>
</evidence>
<dbReference type="Pfam" id="PF04851">
    <property type="entry name" value="ResIII"/>
    <property type="match status" value="1"/>
</dbReference>
<dbReference type="GO" id="GO:0016787">
    <property type="term" value="F:hydrolase activity"/>
    <property type="evidence" value="ECO:0007669"/>
    <property type="project" value="InterPro"/>
</dbReference>
<name>A0A418MB77_9BACT</name>
<dbReference type="InterPro" id="IPR027417">
    <property type="entry name" value="P-loop_NTPase"/>
</dbReference>
<dbReference type="SUPFAM" id="SSF52540">
    <property type="entry name" value="P-loop containing nucleoside triphosphate hydrolases"/>
    <property type="match status" value="1"/>
</dbReference>
<dbReference type="Gene3D" id="3.40.50.300">
    <property type="entry name" value="P-loop containing nucleotide triphosphate hydrolases"/>
    <property type="match status" value="2"/>
</dbReference>
<dbReference type="InterPro" id="IPR001650">
    <property type="entry name" value="Helicase_C-like"/>
</dbReference>
<protein>
    <recommendedName>
        <fullName evidence="5">DEAD/DEAH box helicase</fullName>
    </recommendedName>
</protein>
<organism evidence="3 4">
    <name type="scientific">Fibrisoma montanum</name>
    <dbReference type="NCBI Taxonomy" id="2305895"/>
    <lineage>
        <taxon>Bacteria</taxon>
        <taxon>Pseudomonadati</taxon>
        <taxon>Bacteroidota</taxon>
        <taxon>Cytophagia</taxon>
        <taxon>Cytophagales</taxon>
        <taxon>Spirosomataceae</taxon>
        <taxon>Fibrisoma</taxon>
    </lineage>
</organism>
<sequence length="526" mass="59780">MIQLRPYQLSAIEMLRDSFRAGHRRVVLCLPTGAGKTKTFSHMVDEHLGRNLTNRALILTHRIELLTQAGGALSERNLRIERITADNRHINRRARCFVGMIDTYMKRIEKMPDLAAGLTMVIIDECHMGNFKRLFRYWDEQALNPVVIGATATPIAASKKDPLSNYYSDIVCPVQIPELIEMGFLSPAVTFSAKQVDRSKLKVDKKGEYSDQSQMDVFAKREVYAGLLDKYREFCLRDRGDGPRHPLKTIVFNVNVEHSLAVTEEFNRAGIPARHLDGDTDPDERESIIMAFKSGAFPVLCNVGILNAGFDDPAVECVVMNRATTSEAYWLQACGRGSRIAPGKDHFRILDMGGNYRELGLWESPRDWRAKFEGRKGTSQKEGVAPVKDCPSCEAIIRASAPICPQCQYEFPKKESAPSVGIDAEFEVVADFREVLKLDRAANWPELRVEQLEQIRKARDRKKGWMIHIIRQRAQSEAQFRDELRAAADLWGYKKGWENYQPYQLPILQPSHDLEAHPFRQASPAY</sequence>
<dbReference type="RefSeq" id="WP_119667847.1">
    <property type="nucleotide sequence ID" value="NZ_QXED01000003.1"/>
</dbReference>
<dbReference type="AlphaFoldDB" id="A0A418MB77"/>
<accession>A0A418MB77</accession>